<reference evidence="7" key="1">
    <citation type="journal article" date="2019" name="bioRxiv">
        <title>The Genome of the Zebra Mussel, Dreissena polymorpha: A Resource for Invasive Species Research.</title>
        <authorList>
            <person name="McCartney M.A."/>
            <person name="Auch B."/>
            <person name="Kono T."/>
            <person name="Mallez S."/>
            <person name="Zhang Y."/>
            <person name="Obille A."/>
            <person name="Becker A."/>
            <person name="Abrahante J.E."/>
            <person name="Garbe J."/>
            <person name="Badalamenti J.P."/>
            <person name="Herman A."/>
            <person name="Mangelson H."/>
            <person name="Liachko I."/>
            <person name="Sullivan S."/>
            <person name="Sone E.D."/>
            <person name="Koren S."/>
            <person name="Silverstein K.A.T."/>
            <person name="Beckman K.B."/>
            <person name="Gohl D.M."/>
        </authorList>
    </citation>
    <scope>NUCLEOTIDE SEQUENCE</scope>
    <source>
        <strain evidence="7">Duluth1</strain>
        <tissue evidence="7">Whole animal</tissue>
    </source>
</reference>
<dbReference type="EMBL" id="JAIWYP010000002">
    <property type="protein sequence ID" value="KAH3873356.1"/>
    <property type="molecule type" value="Genomic_DNA"/>
</dbReference>
<keyword evidence="2 3" id="KW-0040">ANK repeat</keyword>
<name>A0A9D4MDU5_DREPO</name>
<gene>
    <name evidence="7" type="ORF">DPMN_036590</name>
</gene>
<keyword evidence="1" id="KW-0677">Repeat</keyword>
<dbReference type="Pfam" id="PF00536">
    <property type="entry name" value="SAM_1"/>
    <property type="match status" value="1"/>
</dbReference>
<feature type="repeat" description="ANK" evidence="3">
    <location>
        <begin position="64"/>
        <end position="96"/>
    </location>
</feature>
<dbReference type="PROSITE" id="PS50297">
    <property type="entry name" value="ANK_REP_REGION"/>
    <property type="match status" value="2"/>
</dbReference>
<keyword evidence="8" id="KW-1185">Reference proteome</keyword>
<accession>A0A9D4MDU5</accession>
<feature type="coiled-coil region" evidence="4">
    <location>
        <begin position="140"/>
        <end position="170"/>
    </location>
</feature>
<dbReference type="InterPro" id="IPR001660">
    <property type="entry name" value="SAM"/>
</dbReference>
<dbReference type="InterPro" id="IPR050776">
    <property type="entry name" value="Ank_Repeat/CDKN_Inhibitor"/>
</dbReference>
<dbReference type="SUPFAM" id="SSF48403">
    <property type="entry name" value="Ankyrin repeat"/>
    <property type="match status" value="1"/>
</dbReference>
<keyword evidence="4" id="KW-0175">Coiled coil</keyword>
<evidence type="ECO:0000313" key="7">
    <source>
        <dbReference type="EMBL" id="KAH3873356.1"/>
    </source>
</evidence>
<dbReference type="SMART" id="SM00248">
    <property type="entry name" value="ANK"/>
    <property type="match status" value="3"/>
</dbReference>
<evidence type="ECO:0000313" key="8">
    <source>
        <dbReference type="Proteomes" id="UP000828390"/>
    </source>
</evidence>
<reference evidence="7" key="2">
    <citation type="submission" date="2020-11" db="EMBL/GenBank/DDBJ databases">
        <authorList>
            <person name="McCartney M.A."/>
            <person name="Auch B."/>
            <person name="Kono T."/>
            <person name="Mallez S."/>
            <person name="Becker A."/>
            <person name="Gohl D.M."/>
            <person name="Silverstein K.A.T."/>
            <person name="Koren S."/>
            <person name="Bechman K.B."/>
            <person name="Herman A."/>
            <person name="Abrahante J.E."/>
            <person name="Garbe J."/>
        </authorList>
    </citation>
    <scope>NUCLEOTIDE SEQUENCE</scope>
    <source>
        <strain evidence="7">Duluth1</strain>
        <tissue evidence="7">Whole animal</tissue>
    </source>
</reference>
<dbReference type="Gene3D" id="1.25.40.20">
    <property type="entry name" value="Ankyrin repeat-containing domain"/>
    <property type="match status" value="1"/>
</dbReference>
<dbReference type="PROSITE" id="PS50088">
    <property type="entry name" value="ANK_REPEAT"/>
    <property type="match status" value="2"/>
</dbReference>
<sequence length="476" mass="52922">MAELFHQAAKDGRLDILRDGNRKQMNQADEDGCTPAMLAAQHGNLEALKTIIGRGGDVDKNDLLGFTAIHHAAQRGHWNCVSYLVNFGVNIWKMDNDYHTAMDLAAMENREDIVKILDMAQTEQLRKSPKVVQGLKEKAVKDAEKNRNVYEKMQDKASKDLDKIRRYQENMNGDVKNTAGAGFFKSLTVRMKGGTTKAKAMNGSSAFSALSGTKSKAALNPSSRQYDYNSTSEFKISDKDESGKRTLRSVKGTVSRSGGQVIYVQNIDIDGTGPSVDSTDSGSRPALTNVFPGLPVKHDMDSEFQSFDSGIDEETPGIFSRPQFGKISFLSQFDHLRQSAADAEEDLENEINQTQTNEDENDENNGKSNRVEPSGRVGLANGKSEEVPWNPDEQLEEDEDDTEYTPVIMFLEGCGLQHYAHLFLEGDVDMDALMRLTNQDFSDMGLPVGPRRKLMDAIQRRRIVLAEPAQMYDSQL</sequence>
<proteinExistence type="predicted"/>
<protein>
    <recommendedName>
        <fullName evidence="6">SAM domain-containing protein</fullName>
    </recommendedName>
</protein>
<dbReference type="InterPro" id="IPR036770">
    <property type="entry name" value="Ankyrin_rpt-contain_sf"/>
</dbReference>
<dbReference type="InterPro" id="IPR002110">
    <property type="entry name" value="Ankyrin_rpt"/>
</dbReference>
<dbReference type="Gene3D" id="1.10.150.50">
    <property type="entry name" value="Transcription Factor, Ets-1"/>
    <property type="match status" value="1"/>
</dbReference>
<dbReference type="AlphaFoldDB" id="A0A9D4MDU5"/>
<evidence type="ECO:0000256" key="4">
    <source>
        <dbReference type="SAM" id="Coils"/>
    </source>
</evidence>
<dbReference type="PANTHER" id="PTHR24201">
    <property type="entry name" value="ANK_REP_REGION DOMAIN-CONTAINING PROTEIN"/>
    <property type="match status" value="1"/>
</dbReference>
<dbReference type="InterPro" id="IPR013761">
    <property type="entry name" value="SAM/pointed_sf"/>
</dbReference>
<dbReference type="Proteomes" id="UP000828390">
    <property type="component" value="Unassembled WGS sequence"/>
</dbReference>
<organism evidence="7 8">
    <name type="scientific">Dreissena polymorpha</name>
    <name type="common">Zebra mussel</name>
    <name type="synonym">Mytilus polymorpha</name>
    <dbReference type="NCBI Taxonomy" id="45954"/>
    <lineage>
        <taxon>Eukaryota</taxon>
        <taxon>Metazoa</taxon>
        <taxon>Spiralia</taxon>
        <taxon>Lophotrochozoa</taxon>
        <taxon>Mollusca</taxon>
        <taxon>Bivalvia</taxon>
        <taxon>Autobranchia</taxon>
        <taxon>Heteroconchia</taxon>
        <taxon>Euheterodonta</taxon>
        <taxon>Imparidentia</taxon>
        <taxon>Neoheterodontei</taxon>
        <taxon>Myida</taxon>
        <taxon>Dreissenoidea</taxon>
        <taxon>Dreissenidae</taxon>
        <taxon>Dreissena</taxon>
    </lineage>
</organism>
<evidence type="ECO:0000256" key="1">
    <source>
        <dbReference type="ARBA" id="ARBA00022737"/>
    </source>
</evidence>
<evidence type="ECO:0000256" key="2">
    <source>
        <dbReference type="ARBA" id="ARBA00023043"/>
    </source>
</evidence>
<dbReference type="OrthoDB" id="76949at2759"/>
<dbReference type="SMART" id="SM00454">
    <property type="entry name" value="SAM"/>
    <property type="match status" value="1"/>
</dbReference>
<feature type="repeat" description="ANK" evidence="3">
    <location>
        <begin position="31"/>
        <end position="63"/>
    </location>
</feature>
<evidence type="ECO:0000256" key="5">
    <source>
        <dbReference type="SAM" id="MobiDB-lite"/>
    </source>
</evidence>
<feature type="region of interest" description="Disordered" evidence="5">
    <location>
        <begin position="353"/>
        <end position="399"/>
    </location>
</feature>
<comment type="caution">
    <text evidence="7">The sequence shown here is derived from an EMBL/GenBank/DDBJ whole genome shotgun (WGS) entry which is preliminary data.</text>
</comment>
<dbReference type="Pfam" id="PF12796">
    <property type="entry name" value="Ank_2"/>
    <property type="match status" value="1"/>
</dbReference>
<evidence type="ECO:0000259" key="6">
    <source>
        <dbReference type="SMART" id="SM00454"/>
    </source>
</evidence>
<feature type="domain" description="SAM" evidence="6">
    <location>
        <begin position="399"/>
        <end position="464"/>
    </location>
</feature>
<evidence type="ECO:0000256" key="3">
    <source>
        <dbReference type="PROSITE-ProRule" id="PRU00023"/>
    </source>
</evidence>
<dbReference type="SUPFAM" id="SSF47769">
    <property type="entry name" value="SAM/Pointed domain"/>
    <property type="match status" value="1"/>
</dbReference>